<keyword evidence="2" id="KW-1185">Reference proteome</keyword>
<comment type="caution">
    <text evidence="1">The sequence shown here is derived from an EMBL/GenBank/DDBJ whole genome shotgun (WGS) entry which is preliminary data.</text>
</comment>
<reference evidence="1" key="1">
    <citation type="submission" date="2023-07" db="EMBL/GenBank/DDBJ databases">
        <title>A chromosome-level genome assembly of Lolium multiflorum.</title>
        <authorList>
            <person name="Chen Y."/>
            <person name="Copetti D."/>
            <person name="Kolliker R."/>
            <person name="Studer B."/>
        </authorList>
    </citation>
    <scope>NUCLEOTIDE SEQUENCE</scope>
    <source>
        <strain evidence="1">02402/16</strain>
        <tissue evidence="1">Leaf</tissue>
    </source>
</reference>
<proteinExistence type="predicted"/>
<dbReference type="Proteomes" id="UP001231189">
    <property type="component" value="Unassembled WGS sequence"/>
</dbReference>
<gene>
    <name evidence="1" type="ORF">QYE76_064369</name>
</gene>
<evidence type="ECO:0000313" key="2">
    <source>
        <dbReference type="Proteomes" id="UP001231189"/>
    </source>
</evidence>
<organism evidence="1 2">
    <name type="scientific">Lolium multiflorum</name>
    <name type="common">Italian ryegrass</name>
    <name type="synonym">Lolium perenne subsp. multiflorum</name>
    <dbReference type="NCBI Taxonomy" id="4521"/>
    <lineage>
        <taxon>Eukaryota</taxon>
        <taxon>Viridiplantae</taxon>
        <taxon>Streptophyta</taxon>
        <taxon>Embryophyta</taxon>
        <taxon>Tracheophyta</taxon>
        <taxon>Spermatophyta</taxon>
        <taxon>Magnoliopsida</taxon>
        <taxon>Liliopsida</taxon>
        <taxon>Poales</taxon>
        <taxon>Poaceae</taxon>
        <taxon>BOP clade</taxon>
        <taxon>Pooideae</taxon>
        <taxon>Poodae</taxon>
        <taxon>Poeae</taxon>
        <taxon>Poeae Chloroplast Group 2 (Poeae type)</taxon>
        <taxon>Loliodinae</taxon>
        <taxon>Loliinae</taxon>
        <taxon>Lolium</taxon>
    </lineage>
</organism>
<evidence type="ECO:0000313" key="1">
    <source>
        <dbReference type="EMBL" id="KAK1646564.1"/>
    </source>
</evidence>
<protein>
    <submittedName>
        <fullName evidence="1">Uncharacterized protein</fullName>
    </submittedName>
</protein>
<accession>A0AAD8W9X2</accession>
<dbReference type="EMBL" id="JAUUTY010000004">
    <property type="protein sequence ID" value="KAK1646564.1"/>
    <property type="molecule type" value="Genomic_DNA"/>
</dbReference>
<dbReference type="AlphaFoldDB" id="A0AAD8W9X2"/>
<sequence length="95" mass="10091">MVFVALHSSTNNLHVLLGSYWFDNIGFFLRENLLLCASYLPLGVPNGRVHLRASAAIAEPMSGGGSEALPGTLSEGEIIAGGIYIAMPASEVMRE</sequence>
<name>A0AAD8W9X2_LOLMU</name>